<dbReference type="RefSeq" id="WP_054947373.1">
    <property type="nucleotide sequence ID" value="NZ_FVZE01000001.1"/>
</dbReference>
<keyword evidence="3 4" id="KW-0067">ATP-binding</keyword>
<dbReference type="AlphaFoldDB" id="A0A1U6H2I6"/>
<accession>A0A1U6H2I6</accession>
<sequence>MDPSPPFPANEAKARLRRAFRTARREHVAALPQGMRALMLNRPPSPIAQMMPEGAVIGLYYPVGDEAPSLGWARWLVENGRRIALPAFESRESPMEFRAWTDPFVDDELAISPWGGLQPDRPLEPLIPDLVVVPLIAFTERGERLGQGGGHYDRWLAANPHVRAIGLAWDCQIADALPIEDHDRLLEAVVTPTRIYQGSE</sequence>
<dbReference type="InterPro" id="IPR037171">
    <property type="entry name" value="NagB/RpiA_transferase-like"/>
</dbReference>
<evidence type="ECO:0000256" key="5">
    <source>
        <dbReference type="RuleBase" id="RU361279"/>
    </source>
</evidence>
<evidence type="ECO:0000313" key="6">
    <source>
        <dbReference type="EMBL" id="SLJ89985.1"/>
    </source>
</evidence>
<keyword evidence="7" id="KW-1185">Reference proteome</keyword>
<dbReference type="InterPro" id="IPR024185">
    <property type="entry name" value="FTHF_cligase-like_sf"/>
</dbReference>
<dbReference type="PIRSF" id="PIRSF006806">
    <property type="entry name" value="FTHF_cligase"/>
    <property type="match status" value="1"/>
</dbReference>
<comment type="catalytic activity">
    <reaction evidence="5">
        <text>(6S)-5-formyl-5,6,7,8-tetrahydrofolate + ATP = (6R)-5,10-methenyltetrahydrofolate + ADP + phosphate</text>
        <dbReference type="Rhea" id="RHEA:10488"/>
        <dbReference type="ChEBI" id="CHEBI:30616"/>
        <dbReference type="ChEBI" id="CHEBI:43474"/>
        <dbReference type="ChEBI" id="CHEBI:57455"/>
        <dbReference type="ChEBI" id="CHEBI:57457"/>
        <dbReference type="ChEBI" id="CHEBI:456216"/>
        <dbReference type="EC" id="6.3.3.2"/>
    </reaction>
</comment>
<proteinExistence type="inferred from homology"/>
<dbReference type="STRING" id="428990.SAMN06295987_1011113"/>
<protein>
    <recommendedName>
        <fullName evidence="5">5-formyltetrahydrofolate cyclo-ligase</fullName>
        <ecNumber evidence="5">6.3.3.2</ecNumber>
    </recommendedName>
</protein>
<dbReference type="EMBL" id="FVZE01000001">
    <property type="protein sequence ID" value="SLJ89985.1"/>
    <property type="molecule type" value="Genomic_DNA"/>
</dbReference>
<dbReference type="EC" id="6.3.3.2" evidence="5"/>
<name>A0A1U6H2I6_9SPHN</name>
<comment type="similarity">
    <text evidence="1 5">Belongs to the 5-formyltetrahydrofolate cyclo-ligase family.</text>
</comment>
<dbReference type="Proteomes" id="UP000190989">
    <property type="component" value="Unassembled WGS sequence"/>
</dbReference>
<feature type="binding site" evidence="4">
    <location>
        <position position="66"/>
    </location>
    <ligand>
        <name>substrate</name>
    </ligand>
</feature>
<keyword evidence="2 4" id="KW-0547">Nucleotide-binding</keyword>
<keyword evidence="5" id="KW-0460">Magnesium</keyword>
<reference evidence="7" key="1">
    <citation type="submission" date="2017-02" db="EMBL/GenBank/DDBJ databases">
        <authorList>
            <person name="Varghese N."/>
            <person name="Submissions S."/>
        </authorList>
    </citation>
    <scope>NUCLEOTIDE SEQUENCE [LARGE SCALE GENOMIC DNA]</scope>
    <source>
        <strain evidence="7">SM117</strain>
    </source>
</reference>
<dbReference type="GO" id="GO:0009396">
    <property type="term" value="P:folic acid-containing compound biosynthetic process"/>
    <property type="evidence" value="ECO:0007669"/>
    <property type="project" value="TreeGrafter"/>
</dbReference>
<dbReference type="PANTHER" id="PTHR23407:SF1">
    <property type="entry name" value="5-FORMYLTETRAHYDROFOLATE CYCLO-LIGASE"/>
    <property type="match status" value="1"/>
</dbReference>
<keyword evidence="6" id="KW-0436">Ligase</keyword>
<dbReference type="PANTHER" id="PTHR23407">
    <property type="entry name" value="ATPASE INHIBITOR/5-FORMYLTETRAHYDROFOLATE CYCLO-LIGASE"/>
    <property type="match status" value="1"/>
</dbReference>
<evidence type="ECO:0000313" key="7">
    <source>
        <dbReference type="Proteomes" id="UP000190989"/>
    </source>
</evidence>
<dbReference type="GO" id="GO:0005524">
    <property type="term" value="F:ATP binding"/>
    <property type="evidence" value="ECO:0007669"/>
    <property type="project" value="UniProtKB-KW"/>
</dbReference>
<dbReference type="GO" id="GO:0035999">
    <property type="term" value="P:tetrahydrofolate interconversion"/>
    <property type="evidence" value="ECO:0007669"/>
    <property type="project" value="TreeGrafter"/>
</dbReference>
<keyword evidence="5" id="KW-0479">Metal-binding</keyword>
<evidence type="ECO:0000256" key="4">
    <source>
        <dbReference type="PIRSR" id="PIRSR006806-1"/>
    </source>
</evidence>
<dbReference type="NCBIfam" id="TIGR02727">
    <property type="entry name" value="MTHFS_bact"/>
    <property type="match status" value="1"/>
</dbReference>
<dbReference type="GO" id="GO:0046872">
    <property type="term" value="F:metal ion binding"/>
    <property type="evidence" value="ECO:0007669"/>
    <property type="project" value="UniProtKB-KW"/>
</dbReference>
<organism evidence="6 7">
    <name type="scientific">Novosphingobium mathurense</name>
    <dbReference type="NCBI Taxonomy" id="428990"/>
    <lineage>
        <taxon>Bacteria</taxon>
        <taxon>Pseudomonadati</taxon>
        <taxon>Pseudomonadota</taxon>
        <taxon>Alphaproteobacteria</taxon>
        <taxon>Sphingomonadales</taxon>
        <taxon>Sphingomonadaceae</taxon>
        <taxon>Novosphingobium</taxon>
    </lineage>
</organism>
<evidence type="ECO:0000256" key="1">
    <source>
        <dbReference type="ARBA" id="ARBA00010638"/>
    </source>
</evidence>
<dbReference type="Gene3D" id="3.40.50.10420">
    <property type="entry name" value="NagB/RpiA/CoA transferase-like"/>
    <property type="match status" value="1"/>
</dbReference>
<evidence type="ECO:0000256" key="2">
    <source>
        <dbReference type="ARBA" id="ARBA00022741"/>
    </source>
</evidence>
<dbReference type="InterPro" id="IPR002698">
    <property type="entry name" value="FTHF_cligase"/>
</dbReference>
<comment type="cofactor">
    <cofactor evidence="5">
        <name>Mg(2+)</name>
        <dbReference type="ChEBI" id="CHEBI:18420"/>
    </cofactor>
</comment>
<dbReference type="GO" id="GO:0030272">
    <property type="term" value="F:5-formyltetrahydrofolate cyclo-ligase activity"/>
    <property type="evidence" value="ECO:0007669"/>
    <property type="project" value="UniProtKB-EC"/>
</dbReference>
<dbReference type="SUPFAM" id="SSF100950">
    <property type="entry name" value="NagB/RpiA/CoA transferase-like"/>
    <property type="match status" value="1"/>
</dbReference>
<feature type="binding site" evidence="4">
    <location>
        <begin position="13"/>
        <end position="17"/>
    </location>
    <ligand>
        <name>ATP</name>
        <dbReference type="ChEBI" id="CHEBI:30616"/>
    </ligand>
</feature>
<gene>
    <name evidence="6" type="ORF">SAMN06295987_1011113</name>
</gene>
<dbReference type="Pfam" id="PF01812">
    <property type="entry name" value="5-FTHF_cyc-lig"/>
    <property type="match status" value="1"/>
</dbReference>
<feature type="binding site" evidence="4">
    <location>
        <begin position="144"/>
        <end position="152"/>
    </location>
    <ligand>
        <name>ATP</name>
        <dbReference type="ChEBI" id="CHEBI:30616"/>
    </ligand>
</feature>
<evidence type="ECO:0000256" key="3">
    <source>
        <dbReference type="ARBA" id="ARBA00022840"/>
    </source>
</evidence>